<dbReference type="EMBL" id="SGPM01000769">
    <property type="protein sequence ID" value="THH16009.1"/>
    <property type="molecule type" value="Genomic_DNA"/>
</dbReference>
<keyword evidence="4" id="KW-1185">Reference proteome</keyword>
<dbReference type="OrthoDB" id="3248529at2759"/>
<feature type="compositionally biased region" description="Low complexity" evidence="2">
    <location>
        <begin position="344"/>
        <end position="354"/>
    </location>
</feature>
<evidence type="ECO:0000313" key="3">
    <source>
        <dbReference type="EMBL" id="THH16009.1"/>
    </source>
</evidence>
<name>A0A4S4LU76_9APHY</name>
<dbReference type="GO" id="GO:0006310">
    <property type="term" value="P:DNA recombination"/>
    <property type="evidence" value="ECO:0007669"/>
    <property type="project" value="UniProtKB-KW"/>
</dbReference>
<proteinExistence type="predicted"/>
<dbReference type="Proteomes" id="UP000308730">
    <property type="component" value="Unassembled WGS sequence"/>
</dbReference>
<dbReference type="PANTHER" id="PTHR34605">
    <property type="entry name" value="PHAGE_INTEGRASE DOMAIN-CONTAINING PROTEIN"/>
    <property type="match status" value="1"/>
</dbReference>
<sequence>MSSDHGASPPRQPNAAPALLHRLSAAPIEEDDFEEQIVEICEAIVAAFRKGEITKGDASFEIFKALDLDGQSEDVDEYAQRKEALSTYLELLDSTQHELEVPDRFEHEVEIPTREPSEERQSTRRLEYRLGHSKRKAMEVDDPTDSSDLATPRKRKPVDESLFPFLHDSGSTLCPELQRTLLFKENYTRDLPLCRQAIMSRPNAPGLPSNIWTSILSNEYVDLNKVLGALYSTGGDTKQAQQFGEFEIITDNVKTTRTITSHGHWAIAWTKYCAGVTFAYPHRDSELKAYGEHITNAFSAVDEISHRRVIEYDKAIRTDVGRLNNVLLTDFGRFNHIYTMHINSSGAGSSASSSRTEGRSKLTTSDTSSRSLSNEICKRFNSGNCRDARSCNSSAPLRPMTSTGSFERPRRFRGFLWCQEETAVTPSATASETLRPIPGPPPAALNDAAAWNTINSHPHLFPIKTPIDVDRFETLLISHPNRPLVESMIHGLRYGFWPFAHHVPEAPDIWDEPNYTIDDDARSFISHYAAEEQAAGRYSPPFTFDLQPGMYSMPIHAVPKPHSNKLRLINNHSAGPFALNSFIDKSDVGMRPDNVQDLGRNLLTLRQDSGNVPVWLFKSDVSGAYRLIPMHPLWQLKQVITINGERRIDHCMCFGSRGSADIWCSFMSLVLWIAIHVKLIALLLAYMDDAFSFDTNMALVHYPRYNTLLPSKQVRLLLLWDELGIPHDLSKQLFGRALTIIGYHIDSISMTISLPSDSSLALVTAIRDFIDGADSLRRQPLRKWQRLIGWINWGLNVQPLLRPALQSCYSKIKGKTHPHAGISLNRSVRRDLEWVASVFQRHTGVHVLRSRVWHPSEADLTIYCDASLSGMGFWSPQRDCGFCCDCPPIPDDVPAECIFWFEALTVLAALEWAATLQPRPLRLAIFSDNMNTVQIFDSFRAISGYNNILISACNILIDSDIDLRSSDFLIHTPSRHAGGLTLMISISSSSRQPRREPWSMERLVHARAVALGHALDRSTQLSYSSHLQSYLTFCKLHDFAIEPTADTLSFYTVFMCHHIKPDSVDSYLSGICNQLEHLFPTVRSIRKGALVTRTLAGCRRLFNTPTSRKQPLAIDDCFRLLTAFPPSSHDNILFRALLVSGFFALHRLGELVWPDKVELRSWRKVIKRSSVKLYPTAFGYVLPTNKSDPVYASATIIIEQLPQLSVNPLPCFQQYLSSRDKRFRFHPALWVTSQGTIPTRAWFLSRLRKIFPPSSNIGGHSLRSGGATHFAIIGWPDDRIQALGRWSSDAFKIYIRKNPVVLQALLNNRRIELLPLTHDLDA</sequence>
<evidence type="ECO:0000256" key="2">
    <source>
        <dbReference type="SAM" id="MobiDB-lite"/>
    </source>
</evidence>
<evidence type="ECO:0000313" key="4">
    <source>
        <dbReference type="Proteomes" id="UP000308730"/>
    </source>
</evidence>
<dbReference type="PANTHER" id="PTHR34605:SF3">
    <property type="entry name" value="P CELL-TYPE AGGLUTINATION PROTEIN MAP4-LIKE-RELATED"/>
    <property type="match status" value="1"/>
</dbReference>
<feature type="region of interest" description="Disordered" evidence="2">
    <location>
        <begin position="344"/>
        <end position="368"/>
    </location>
</feature>
<gene>
    <name evidence="3" type="ORF">EUX98_g9370</name>
</gene>
<comment type="caution">
    <text evidence="3">The sequence shown here is derived from an EMBL/GenBank/DDBJ whole genome shotgun (WGS) entry which is preliminary data.</text>
</comment>
<dbReference type="Gene3D" id="1.10.443.10">
    <property type="entry name" value="Intergrase catalytic core"/>
    <property type="match status" value="1"/>
</dbReference>
<dbReference type="InterPro" id="IPR043502">
    <property type="entry name" value="DNA/RNA_pol_sf"/>
</dbReference>
<dbReference type="SUPFAM" id="SSF56349">
    <property type="entry name" value="DNA breaking-rejoining enzymes"/>
    <property type="match status" value="1"/>
</dbReference>
<accession>A0A4S4LU76</accession>
<organism evidence="3 4">
    <name type="scientific">Antrodiella citrinella</name>
    <dbReference type="NCBI Taxonomy" id="2447956"/>
    <lineage>
        <taxon>Eukaryota</taxon>
        <taxon>Fungi</taxon>
        <taxon>Dikarya</taxon>
        <taxon>Basidiomycota</taxon>
        <taxon>Agaricomycotina</taxon>
        <taxon>Agaricomycetes</taxon>
        <taxon>Polyporales</taxon>
        <taxon>Steccherinaceae</taxon>
        <taxon>Antrodiella</taxon>
    </lineage>
</organism>
<keyword evidence="1" id="KW-0233">DNA recombination</keyword>
<reference evidence="3 4" key="1">
    <citation type="submission" date="2019-02" db="EMBL/GenBank/DDBJ databases">
        <title>Genome sequencing of the rare red list fungi Antrodiella citrinella (Flaviporus citrinellus).</title>
        <authorList>
            <person name="Buettner E."/>
            <person name="Kellner H."/>
        </authorList>
    </citation>
    <scope>NUCLEOTIDE SEQUENCE [LARGE SCALE GENOMIC DNA]</scope>
    <source>
        <strain evidence="3 4">DSM 108506</strain>
    </source>
</reference>
<protein>
    <recommendedName>
        <fullName evidence="5">Reverse transcriptase domain-containing protein</fullName>
    </recommendedName>
</protein>
<feature type="region of interest" description="Disordered" evidence="2">
    <location>
        <begin position="107"/>
        <end position="154"/>
    </location>
</feature>
<dbReference type="GO" id="GO:0015074">
    <property type="term" value="P:DNA integration"/>
    <property type="evidence" value="ECO:0007669"/>
    <property type="project" value="InterPro"/>
</dbReference>
<evidence type="ECO:0000256" key="1">
    <source>
        <dbReference type="ARBA" id="ARBA00023172"/>
    </source>
</evidence>
<dbReference type="InterPro" id="IPR052925">
    <property type="entry name" value="Phage_Integrase-like_Recomb"/>
</dbReference>
<feature type="compositionally biased region" description="Basic and acidic residues" evidence="2">
    <location>
        <begin position="107"/>
        <end position="130"/>
    </location>
</feature>
<dbReference type="InterPro" id="IPR013762">
    <property type="entry name" value="Integrase-like_cat_sf"/>
</dbReference>
<dbReference type="SUPFAM" id="SSF56672">
    <property type="entry name" value="DNA/RNA polymerases"/>
    <property type="match status" value="1"/>
</dbReference>
<dbReference type="GO" id="GO:0003677">
    <property type="term" value="F:DNA binding"/>
    <property type="evidence" value="ECO:0007669"/>
    <property type="project" value="InterPro"/>
</dbReference>
<dbReference type="InterPro" id="IPR011010">
    <property type="entry name" value="DNA_brk_join_enz"/>
</dbReference>
<evidence type="ECO:0008006" key="5">
    <source>
        <dbReference type="Google" id="ProtNLM"/>
    </source>
</evidence>